<dbReference type="AlphaFoldDB" id="A0AAV7S7H9"/>
<evidence type="ECO:0000313" key="3">
    <source>
        <dbReference type="Proteomes" id="UP001066276"/>
    </source>
</evidence>
<gene>
    <name evidence="2" type="ORF">NDU88_000629</name>
</gene>
<comment type="caution">
    <text evidence="2">The sequence shown here is derived from an EMBL/GenBank/DDBJ whole genome shotgun (WGS) entry which is preliminary data.</text>
</comment>
<proteinExistence type="predicted"/>
<dbReference type="EMBL" id="JANPWB010000008">
    <property type="protein sequence ID" value="KAJ1160127.1"/>
    <property type="molecule type" value="Genomic_DNA"/>
</dbReference>
<sequence length="100" mass="11814">MMMIIIRQRRKAKKEQDDEKEEFEKEQKDQEVDEGQKEEECQNKEEANILDTDCKRKRGCLREQSTDMSAGQKLLTTPRRVTTGITDLVKSRLMDFITCE</sequence>
<dbReference type="Proteomes" id="UP001066276">
    <property type="component" value="Chromosome 4_2"/>
</dbReference>
<evidence type="ECO:0000256" key="1">
    <source>
        <dbReference type="SAM" id="MobiDB-lite"/>
    </source>
</evidence>
<feature type="compositionally biased region" description="Basic and acidic residues" evidence="1">
    <location>
        <begin position="14"/>
        <end position="46"/>
    </location>
</feature>
<keyword evidence="3" id="KW-1185">Reference proteome</keyword>
<feature type="region of interest" description="Disordered" evidence="1">
    <location>
        <begin position="1"/>
        <end position="46"/>
    </location>
</feature>
<protein>
    <submittedName>
        <fullName evidence="2">Uncharacterized protein</fullName>
    </submittedName>
</protein>
<evidence type="ECO:0000313" key="2">
    <source>
        <dbReference type="EMBL" id="KAJ1160127.1"/>
    </source>
</evidence>
<name>A0AAV7S7H9_PLEWA</name>
<reference evidence="2" key="1">
    <citation type="journal article" date="2022" name="bioRxiv">
        <title>Sequencing and chromosome-scale assembly of the giantPleurodeles waltlgenome.</title>
        <authorList>
            <person name="Brown T."/>
            <person name="Elewa A."/>
            <person name="Iarovenko S."/>
            <person name="Subramanian E."/>
            <person name="Araus A.J."/>
            <person name="Petzold A."/>
            <person name="Susuki M."/>
            <person name="Suzuki K.-i.T."/>
            <person name="Hayashi T."/>
            <person name="Toyoda A."/>
            <person name="Oliveira C."/>
            <person name="Osipova E."/>
            <person name="Leigh N.D."/>
            <person name="Simon A."/>
            <person name="Yun M.H."/>
        </authorList>
    </citation>
    <scope>NUCLEOTIDE SEQUENCE</scope>
    <source>
        <strain evidence="2">20211129_DDA</strain>
        <tissue evidence="2">Liver</tissue>
    </source>
</reference>
<accession>A0AAV7S7H9</accession>
<organism evidence="2 3">
    <name type="scientific">Pleurodeles waltl</name>
    <name type="common">Iberian ribbed newt</name>
    <dbReference type="NCBI Taxonomy" id="8319"/>
    <lineage>
        <taxon>Eukaryota</taxon>
        <taxon>Metazoa</taxon>
        <taxon>Chordata</taxon>
        <taxon>Craniata</taxon>
        <taxon>Vertebrata</taxon>
        <taxon>Euteleostomi</taxon>
        <taxon>Amphibia</taxon>
        <taxon>Batrachia</taxon>
        <taxon>Caudata</taxon>
        <taxon>Salamandroidea</taxon>
        <taxon>Salamandridae</taxon>
        <taxon>Pleurodelinae</taxon>
        <taxon>Pleurodeles</taxon>
    </lineage>
</organism>